<dbReference type="NCBIfam" id="NF002878">
    <property type="entry name" value="PRK03321.1"/>
    <property type="match status" value="1"/>
</dbReference>
<dbReference type="GO" id="GO:0030170">
    <property type="term" value="F:pyridoxal phosphate binding"/>
    <property type="evidence" value="ECO:0007669"/>
    <property type="project" value="InterPro"/>
</dbReference>
<dbReference type="InterPro" id="IPR005861">
    <property type="entry name" value="HisP_aminotrans"/>
</dbReference>
<reference evidence="6" key="1">
    <citation type="submission" date="2020-05" db="EMBL/GenBank/DDBJ databases">
        <authorList>
            <person name="Chiriac C."/>
            <person name="Salcher M."/>
            <person name="Ghai R."/>
            <person name="Kavagutti S V."/>
        </authorList>
    </citation>
    <scope>NUCLEOTIDE SEQUENCE</scope>
</reference>
<dbReference type="EMBL" id="CAFBQG010000113">
    <property type="protein sequence ID" value="CAB5050458.1"/>
    <property type="molecule type" value="Genomic_DNA"/>
</dbReference>
<evidence type="ECO:0000313" key="8">
    <source>
        <dbReference type="EMBL" id="CAB4699499.1"/>
    </source>
</evidence>
<dbReference type="PROSITE" id="PS00599">
    <property type="entry name" value="AA_TRANSFER_CLASS_2"/>
    <property type="match status" value="1"/>
</dbReference>
<dbReference type="EMBL" id="CAESAD010000001">
    <property type="protein sequence ID" value="CAB4333366.1"/>
    <property type="molecule type" value="Genomic_DNA"/>
</dbReference>
<dbReference type="EMBL" id="CAESAI010000017">
    <property type="protein sequence ID" value="CAB4338931.1"/>
    <property type="molecule type" value="Genomic_DNA"/>
</dbReference>
<dbReference type="InterPro" id="IPR015424">
    <property type="entry name" value="PyrdxlP-dep_Trfase"/>
</dbReference>
<dbReference type="SUPFAM" id="SSF53383">
    <property type="entry name" value="PLP-dependent transferases"/>
    <property type="match status" value="1"/>
</dbReference>
<dbReference type="GO" id="GO:0004400">
    <property type="term" value="F:histidinol-phosphate transaminase activity"/>
    <property type="evidence" value="ECO:0007669"/>
    <property type="project" value="InterPro"/>
</dbReference>
<dbReference type="GO" id="GO:0000105">
    <property type="term" value="P:L-histidine biosynthetic process"/>
    <property type="evidence" value="ECO:0007669"/>
    <property type="project" value="InterPro"/>
</dbReference>
<evidence type="ECO:0000313" key="9">
    <source>
        <dbReference type="EMBL" id="CAB4750504.1"/>
    </source>
</evidence>
<dbReference type="Pfam" id="PF00155">
    <property type="entry name" value="Aminotran_1_2"/>
    <property type="match status" value="1"/>
</dbReference>
<evidence type="ECO:0000313" key="12">
    <source>
        <dbReference type="EMBL" id="CAB5007491.1"/>
    </source>
</evidence>
<keyword evidence="4" id="KW-0663">Pyridoxal phosphate</keyword>
<dbReference type="EMBL" id="CAFBIX010000001">
    <property type="protein sequence ID" value="CAB4845764.1"/>
    <property type="molecule type" value="Genomic_DNA"/>
</dbReference>
<dbReference type="Gene3D" id="3.90.1150.10">
    <property type="entry name" value="Aspartate Aminotransferase, domain 1"/>
    <property type="match status" value="1"/>
</dbReference>
<dbReference type="Gene3D" id="3.40.640.10">
    <property type="entry name" value="Type I PLP-dependent aspartate aminotransferase-like (Major domain)"/>
    <property type="match status" value="1"/>
</dbReference>
<evidence type="ECO:0000313" key="7">
    <source>
        <dbReference type="EMBL" id="CAB4338931.1"/>
    </source>
</evidence>
<feature type="domain" description="Aminotransferase class I/classII large" evidence="5">
    <location>
        <begin position="35"/>
        <end position="352"/>
    </location>
</feature>
<dbReference type="AlphaFoldDB" id="A0A6J5YV06"/>
<dbReference type="NCBIfam" id="TIGR01141">
    <property type="entry name" value="hisC"/>
    <property type="match status" value="1"/>
</dbReference>
<dbReference type="EMBL" id="CAFBPK010000001">
    <property type="protein sequence ID" value="CAB5007491.1"/>
    <property type="molecule type" value="Genomic_DNA"/>
</dbReference>
<evidence type="ECO:0000313" key="10">
    <source>
        <dbReference type="EMBL" id="CAB4802022.1"/>
    </source>
</evidence>
<dbReference type="HAMAP" id="MF_01023">
    <property type="entry name" value="HisC_aminotrans_2"/>
    <property type="match status" value="1"/>
</dbReference>
<dbReference type="InterPro" id="IPR024892">
    <property type="entry name" value="ArAT"/>
</dbReference>
<evidence type="ECO:0000313" key="6">
    <source>
        <dbReference type="EMBL" id="CAB4333366.1"/>
    </source>
</evidence>
<dbReference type="InterPro" id="IPR050106">
    <property type="entry name" value="HistidinolP_aminotransfase"/>
</dbReference>
<evidence type="ECO:0000313" key="11">
    <source>
        <dbReference type="EMBL" id="CAB4845764.1"/>
    </source>
</evidence>
<dbReference type="InterPro" id="IPR004839">
    <property type="entry name" value="Aminotransferase_I/II_large"/>
</dbReference>
<protein>
    <submittedName>
        <fullName evidence="6">Unannotated protein</fullName>
    </submittedName>
</protein>
<dbReference type="CDD" id="cd00609">
    <property type="entry name" value="AAT_like"/>
    <property type="match status" value="1"/>
</dbReference>
<keyword evidence="2" id="KW-0032">Aminotransferase</keyword>
<dbReference type="InterPro" id="IPR015422">
    <property type="entry name" value="PyrdxlP-dep_Trfase_small"/>
</dbReference>
<evidence type="ECO:0000256" key="1">
    <source>
        <dbReference type="ARBA" id="ARBA00001933"/>
    </source>
</evidence>
<accession>A0A6J5YV06</accession>
<evidence type="ECO:0000256" key="4">
    <source>
        <dbReference type="ARBA" id="ARBA00022898"/>
    </source>
</evidence>
<comment type="cofactor">
    <cofactor evidence="1">
        <name>pyridoxal 5'-phosphate</name>
        <dbReference type="ChEBI" id="CHEBI:597326"/>
    </cofactor>
</comment>
<keyword evidence="3" id="KW-0808">Transferase</keyword>
<organism evidence="6">
    <name type="scientific">freshwater metagenome</name>
    <dbReference type="NCBI Taxonomy" id="449393"/>
    <lineage>
        <taxon>unclassified sequences</taxon>
        <taxon>metagenomes</taxon>
        <taxon>ecological metagenomes</taxon>
    </lineage>
</organism>
<dbReference type="EMBL" id="CAEZZD010000092">
    <property type="protein sequence ID" value="CAB4750504.1"/>
    <property type="molecule type" value="Genomic_DNA"/>
</dbReference>
<evidence type="ECO:0000256" key="3">
    <source>
        <dbReference type="ARBA" id="ARBA00022679"/>
    </source>
</evidence>
<name>A0A6J5YV06_9ZZZZ</name>
<sequence length="359" mass="38472">MSESMKPQLRSEISALPTYKAGKKVAPVNGLDAYKLSSNENAHAPLPSVLSAIVDAAAEINRYPDPFASTLTAALADKFDVPIEQIATGTGSVGVCQQIVQAVADAGDEVMYAWRSFEAYPIIATIAGAVNVQIPLTASGQHDLPAMLVAITPRTRVIFICTPNNPTGGIVTQPEIDSFLAKVPKDILVVIDEAYVEFNRDALAIDGMATMKAHTNVGVLRTFSKAYGLAGLRVGYFIGPEHIAEAVRKTAVPFGVSGIAQAAAVSSLQHEAELFEIVEKMIAERNWFEAELRKIGFDLPASQANFVWLPLGDRTDEFTSRSADIAVSIRPFSGEGVRISIGERAALERIIELAAEFVS</sequence>
<proteinExistence type="inferred from homology"/>
<dbReference type="InterPro" id="IPR001917">
    <property type="entry name" value="Aminotrans_II_pyridoxalP_BS"/>
</dbReference>
<dbReference type="HAMAP" id="MF_01513">
    <property type="entry name" value="Phe_aminotrans_2"/>
    <property type="match status" value="1"/>
</dbReference>
<evidence type="ECO:0000256" key="2">
    <source>
        <dbReference type="ARBA" id="ARBA00022576"/>
    </source>
</evidence>
<dbReference type="EMBL" id="CAFAAO010000007">
    <property type="protein sequence ID" value="CAB4802022.1"/>
    <property type="molecule type" value="Genomic_DNA"/>
</dbReference>
<dbReference type="PANTHER" id="PTHR43643:SF3">
    <property type="entry name" value="HISTIDINOL-PHOSPHATE AMINOTRANSFERASE"/>
    <property type="match status" value="1"/>
</dbReference>
<evidence type="ECO:0000313" key="13">
    <source>
        <dbReference type="EMBL" id="CAB5050458.1"/>
    </source>
</evidence>
<dbReference type="EMBL" id="CAEZYC010000006">
    <property type="protein sequence ID" value="CAB4699499.1"/>
    <property type="molecule type" value="Genomic_DNA"/>
</dbReference>
<evidence type="ECO:0000259" key="5">
    <source>
        <dbReference type="Pfam" id="PF00155"/>
    </source>
</evidence>
<gene>
    <name evidence="8" type="ORF">UFOPK2648_00239</name>
    <name evidence="9" type="ORF">UFOPK2824_00674</name>
    <name evidence="10" type="ORF">UFOPK3037_00697</name>
    <name evidence="11" type="ORF">UFOPK3278_00049</name>
    <name evidence="7" type="ORF">UFOPK3406_00820</name>
    <name evidence="6" type="ORF">UFOPK3925_00404</name>
    <name evidence="12" type="ORF">UFOPK4097_00107</name>
    <name evidence="13" type="ORF">UFOPK4301_00913</name>
</gene>
<dbReference type="PANTHER" id="PTHR43643">
    <property type="entry name" value="HISTIDINOL-PHOSPHATE AMINOTRANSFERASE 2"/>
    <property type="match status" value="1"/>
</dbReference>
<dbReference type="InterPro" id="IPR015421">
    <property type="entry name" value="PyrdxlP-dep_Trfase_major"/>
</dbReference>